<gene>
    <name evidence="5" type="ORF">GGI59_000978</name>
</gene>
<evidence type="ECO:0000256" key="1">
    <source>
        <dbReference type="ARBA" id="ARBA00006739"/>
    </source>
</evidence>
<dbReference type="EMBL" id="JACHBC010000001">
    <property type="protein sequence ID" value="MBB5559351.1"/>
    <property type="molecule type" value="Genomic_DNA"/>
</dbReference>
<dbReference type="RefSeq" id="WP_312862789.1">
    <property type="nucleotide sequence ID" value="NZ_JACHBB010000001.1"/>
</dbReference>
<keyword evidence="2" id="KW-0328">Glycosyltransferase</keyword>
<feature type="domain" description="Glycosyltransferase 2-like" evidence="4">
    <location>
        <begin position="9"/>
        <end position="167"/>
    </location>
</feature>
<dbReference type="GO" id="GO:0016757">
    <property type="term" value="F:glycosyltransferase activity"/>
    <property type="evidence" value="ECO:0007669"/>
    <property type="project" value="UniProtKB-KW"/>
</dbReference>
<keyword evidence="6" id="KW-1185">Reference proteome</keyword>
<evidence type="ECO:0000256" key="3">
    <source>
        <dbReference type="ARBA" id="ARBA00022679"/>
    </source>
</evidence>
<dbReference type="Gene3D" id="3.90.550.10">
    <property type="entry name" value="Spore Coat Polysaccharide Biosynthesis Protein SpsA, Chain A"/>
    <property type="match status" value="1"/>
</dbReference>
<dbReference type="InterPro" id="IPR001173">
    <property type="entry name" value="Glyco_trans_2-like"/>
</dbReference>
<dbReference type="AlphaFoldDB" id="A0A7W8UJV1"/>
<reference evidence="5 6" key="1">
    <citation type="submission" date="2020-08" db="EMBL/GenBank/DDBJ databases">
        <title>Genomic Encyclopedia of Type Strains, Phase IV (KMG-V): Genome sequencing to study the core and pangenomes of soil and plant-associated prokaryotes.</title>
        <authorList>
            <person name="Whitman W."/>
        </authorList>
    </citation>
    <scope>NUCLEOTIDE SEQUENCE [LARGE SCALE GENOMIC DNA]</scope>
    <source>
        <strain evidence="5 6">SEMIA 4034</strain>
    </source>
</reference>
<dbReference type="CDD" id="cd00761">
    <property type="entry name" value="Glyco_tranf_GTA_type"/>
    <property type="match status" value="1"/>
</dbReference>
<evidence type="ECO:0000259" key="4">
    <source>
        <dbReference type="Pfam" id="PF00535"/>
    </source>
</evidence>
<proteinExistence type="inferred from homology"/>
<name>A0A7W8UJV1_9HYPH</name>
<organism evidence="5 6">
    <name type="scientific">Rhizobium lentis</name>
    <dbReference type="NCBI Taxonomy" id="1138194"/>
    <lineage>
        <taxon>Bacteria</taxon>
        <taxon>Pseudomonadati</taxon>
        <taxon>Pseudomonadota</taxon>
        <taxon>Alphaproteobacteria</taxon>
        <taxon>Hyphomicrobiales</taxon>
        <taxon>Rhizobiaceae</taxon>
        <taxon>Rhizobium/Agrobacterium group</taxon>
        <taxon>Rhizobium</taxon>
    </lineage>
</organism>
<dbReference type="PANTHER" id="PTHR43685">
    <property type="entry name" value="GLYCOSYLTRANSFERASE"/>
    <property type="match status" value="1"/>
</dbReference>
<accession>A0A7W8UJV1</accession>
<dbReference type="InterPro" id="IPR050834">
    <property type="entry name" value="Glycosyltransf_2"/>
</dbReference>
<comment type="similarity">
    <text evidence="1">Belongs to the glycosyltransferase 2 family.</text>
</comment>
<keyword evidence="3 5" id="KW-0808">Transferase</keyword>
<sequence length="380" mass="42731">MTNPKTIDVLIPVYNGEATIESAVASIQRQTLTDIRIVIVNDGSTDGTRHLLDGIARLDPRITVINKENGGIVDALNVGLAACDAEFIARHDADDIAFEDRLEKQCSYLRQHDDCVAVGANVWHINMQGDRLGTKTRFGEIIADMDSIPSTEPYLMHPMLMVRREPVVRVGGYRYVVHAEDTDLYWRLREVGRLHNLTEILGEYRFHESSISSSSIVNGRIQAVSSQLAALSAKRRSRGQQDIDFSENLSASYKAAKTLASILELTSASLSTEERAYLEISTAAKLLHLNSYRPYSLERSDLSFIGTAFKQHAKHFRPPVLHTIEEHLRTQVLHLWANRDFPALVALSPPAYLVADLVRRRMRKAKRWLFNVASTNSKQN</sequence>
<evidence type="ECO:0000256" key="2">
    <source>
        <dbReference type="ARBA" id="ARBA00022676"/>
    </source>
</evidence>
<evidence type="ECO:0000313" key="5">
    <source>
        <dbReference type="EMBL" id="MBB5559351.1"/>
    </source>
</evidence>
<dbReference type="PANTHER" id="PTHR43685:SF5">
    <property type="entry name" value="GLYCOSYLTRANSFERASE EPSE-RELATED"/>
    <property type="match status" value="1"/>
</dbReference>
<protein>
    <submittedName>
        <fullName evidence="5">Glycosyltransferase involved in cell wall biosynthesis</fullName>
    </submittedName>
</protein>
<dbReference type="SUPFAM" id="SSF53448">
    <property type="entry name" value="Nucleotide-diphospho-sugar transferases"/>
    <property type="match status" value="1"/>
</dbReference>
<dbReference type="Pfam" id="PF00535">
    <property type="entry name" value="Glycos_transf_2"/>
    <property type="match status" value="1"/>
</dbReference>
<evidence type="ECO:0000313" key="6">
    <source>
        <dbReference type="Proteomes" id="UP000528824"/>
    </source>
</evidence>
<comment type="caution">
    <text evidence="5">The sequence shown here is derived from an EMBL/GenBank/DDBJ whole genome shotgun (WGS) entry which is preliminary data.</text>
</comment>
<dbReference type="Proteomes" id="UP000528824">
    <property type="component" value="Unassembled WGS sequence"/>
</dbReference>
<dbReference type="InterPro" id="IPR029044">
    <property type="entry name" value="Nucleotide-diphossugar_trans"/>
</dbReference>